<sequence length="109" mass="13365">MNLQNNKIQDIQRHQQDWEDVLITINNISSLNEKTCKELELKQMELEQLNQVFAEQNEEFRKLEEFTALLEVRRQNEKKQLRQTFQQEIDVMKMHLQDCQKEIEEQNFK</sequence>
<evidence type="ECO:0000256" key="1">
    <source>
        <dbReference type="SAM" id="Coils"/>
    </source>
</evidence>
<keyword evidence="1" id="KW-0175">Coiled coil</keyword>
<gene>
    <name evidence="2" type="ORF">EVAR_70455_1</name>
</gene>
<proteinExistence type="predicted"/>
<protein>
    <submittedName>
        <fullName evidence="2">Uncharacterized protein</fullName>
    </submittedName>
</protein>
<feature type="coiled-coil region" evidence="1">
    <location>
        <begin position="32"/>
        <end position="66"/>
    </location>
</feature>
<organism evidence="2 3">
    <name type="scientific">Eumeta variegata</name>
    <name type="common">Bagworm moth</name>
    <name type="synonym">Eumeta japonica</name>
    <dbReference type="NCBI Taxonomy" id="151549"/>
    <lineage>
        <taxon>Eukaryota</taxon>
        <taxon>Metazoa</taxon>
        <taxon>Ecdysozoa</taxon>
        <taxon>Arthropoda</taxon>
        <taxon>Hexapoda</taxon>
        <taxon>Insecta</taxon>
        <taxon>Pterygota</taxon>
        <taxon>Neoptera</taxon>
        <taxon>Endopterygota</taxon>
        <taxon>Lepidoptera</taxon>
        <taxon>Glossata</taxon>
        <taxon>Ditrysia</taxon>
        <taxon>Tineoidea</taxon>
        <taxon>Psychidae</taxon>
        <taxon>Oiketicinae</taxon>
        <taxon>Eumeta</taxon>
    </lineage>
</organism>
<dbReference type="AlphaFoldDB" id="A0A4C2AER5"/>
<evidence type="ECO:0000313" key="3">
    <source>
        <dbReference type="Proteomes" id="UP000299102"/>
    </source>
</evidence>
<dbReference type="OrthoDB" id="8062330at2759"/>
<accession>A0A4C2AER5</accession>
<dbReference type="EMBL" id="BGZK01002981">
    <property type="protein sequence ID" value="GBP97654.1"/>
    <property type="molecule type" value="Genomic_DNA"/>
</dbReference>
<evidence type="ECO:0000313" key="2">
    <source>
        <dbReference type="EMBL" id="GBP97654.1"/>
    </source>
</evidence>
<name>A0A4C2AER5_EUMVA</name>
<keyword evidence="3" id="KW-1185">Reference proteome</keyword>
<dbReference type="Proteomes" id="UP000299102">
    <property type="component" value="Unassembled WGS sequence"/>
</dbReference>
<reference evidence="2 3" key="1">
    <citation type="journal article" date="2019" name="Commun. Biol.">
        <title>The bagworm genome reveals a unique fibroin gene that provides high tensile strength.</title>
        <authorList>
            <person name="Kono N."/>
            <person name="Nakamura H."/>
            <person name="Ohtoshi R."/>
            <person name="Tomita M."/>
            <person name="Numata K."/>
            <person name="Arakawa K."/>
        </authorList>
    </citation>
    <scope>NUCLEOTIDE SEQUENCE [LARGE SCALE GENOMIC DNA]</scope>
</reference>
<comment type="caution">
    <text evidence="2">The sequence shown here is derived from an EMBL/GenBank/DDBJ whole genome shotgun (WGS) entry which is preliminary data.</text>
</comment>